<dbReference type="Proteomes" id="UP000188318">
    <property type="component" value="Unassembled WGS sequence"/>
</dbReference>
<evidence type="ECO:0000313" key="1">
    <source>
        <dbReference type="EMBL" id="OOF98219.1"/>
    </source>
</evidence>
<proteinExistence type="predicted"/>
<dbReference type="VEuPathDB" id="FungiDB:ASPCADRAFT_205482"/>
<keyword evidence="2" id="KW-1185">Reference proteome</keyword>
<accession>A0A1R3RUP1</accession>
<reference evidence="2" key="1">
    <citation type="journal article" date="2017" name="Genome Biol.">
        <title>Comparative genomics reveals high biological diversity and specific adaptations in the industrially and medically important fungal genus Aspergillus.</title>
        <authorList>
            <person name="de Vries R.P."/>
            <person name="Riley R."/>
            <person name="Wiebenga A."/>
            <person name="Aguilar-Osorio G."/>
            <person name="Amillis S."/>
            <person name="Uchima C.A."/>
            <person name="Anderluh G."/>
            <person name="Asadollahi M."/>
            <person name="Askin M."/>
            <person name="Barry K."/>
            <person name="Battaglia E."/>
            <person name="Bayram O."/>
            <person name="Benocci T."/>
            <person name="Braus-Stromeyer S.A."/>
            <person name="Caldana C."/>
            <person name="Canovas D."/>
            <person name="Cerqueira G.C."/>
            <person name="Chen F."/>
            <person name="Chen W."/>
            <person name="Choi C."/>
            <person name="Clum A."/>
            <person name="Dos Santos R.A."/>
            <person name="Damasio A.R."/>
            <person name="Diallinas G."/>
            <person name="Emri T."/>
            <person name="Fekete E."/>
            <person name="Flipphi M."/>
            <person name="Freyberg S."/>
            <person name="Gallo A."/>
            <person name="Gournas C."/>
            <person name="Habgood R."/>
            <person name="Hainaut M."/>
            <person name="Harispe M.L."/>
            <person name="Henrissat B."/>
            <person name="Hilden K.S."/>
            <person name="Hope R."/>
            <person name="Hossain A."/>
            <person name="Karabika E."/>
            <person name="Karaffa L."/>
            <person name="Karanyi Z."/>
            <person name="Krasevec N."/>
            <person name="Kuo A."/>
            <person name="Kusch H."/>
            <person name="LaButti K."/>
            <person name="Lagendijk E.L."/>
            <person name="Lapidus A."/>
            <person name="Levasseur A."/>
            <person name="Lindquist E."/>
            <person name="Lipzen A."/>
            <person name="Logrieco A.F."/>
            <person name="MacCabe A."/>
            <person name="Maekelae M.R."/>
            <person name="Malavazi I."/>
            <person name="Melin P."/>
            <person name="Meyer V."/>
            <person name="Mielnichuk N."/>
            <person name="Miskei M."/>
            <person name="Molnar A.P."/>
            <person name="Mule G."/>
            <person name="Ngan C.Y."/>
            <person name="Orejas M."/>
            <person name="Orosz E."/>
            <person name="Ouedraogo J.P."/>
            <person name="Overkamp K.M."/>
            <person name="Park H.-S."/>
            <person name="Perrone G."/>
            <person name="Piumi F."/>
            <person name="Punt P.J."/>
            <person name="Ram A.F."/>
            <person name="Ramon A."/>
            <person name="Rauscher S."/>
            <person name="Record E."/>
            <person name="Riano-Pachon D.M."/>
            <person name="Robert V."/>
            <person name="Roehrig J."/>
            <person name="Ruller R."/>
            <person name="Salamov A."/>
            <person name="Salih N.S."/>
            <person name="Samson R.A."/>
            <person name="Sandor E."/>
            <person name="Sanguinetti M."/>
            <person name="Schuetze T."/>
            <person name="Sepcic K."/>
            <person name="Shelest E."/>
            <person name="Sherlock G."/>
            <person name="Sophianopoulou V."/>
            <person name="Squina F.M."/>
            <person name="Sun H."/>
            <person name="Susca A."/>
            <person name="Todd R.B."/>
            <person name="Tsang A."/>
            <person name="Unkles S.E."/>
            <person name="van de Wiele N."/>
            <person name="van Rossen-Uffink D."/>
            <person name="Oliveira J.V."/>
            <person name="Vesth T.C."/>
            <person name="Visser J."/>
            <person name="Yu J.-H."/>
            <person name="Zhou M."/>
            <person name="Andersen M.R."/>
            <person name="Archer D.B."/>
            <person name="Baker S.E."/>
            <person name="Benoit I."/>
            <person name="Brakhage A.A."/>
            <person name="Braus G.H."/>
            <person name="Fischer R."/>
            <person name="Frisvad J.C."/>
            <person name="Goldman G.H."/>
            <person name="Houbraken J."/>
            <person name="Oakley B."/>
            <person name="Pocsi I."/>
            <person name="Scazzocchio C."/>
            <person name="Seiboth B."/>
            <person name="vanKuyk P.A."/>
            <person name="Wortman J."/>
            <person name="Dyer P.S."/>
            <person name="Grigoriev I.V."/>
        </authorList>
    </citation>
    <scope>NUCLEOTIDE SEQUENCE [LARGE SCALE GENOMIC DNA]</scope>
    <source>
        <strain evidence="2">ITEM 5010</strain>
    </source>
</reference>
<organism evidence="1 2">
    <name type="scientific">Aspergillus carbonarius (strain ITEM 5010)</name>
    <dbReference type="NCBI Taxonomy" id="602072"/>
    <lineage>
        <taxon>Eukaryota</taxon>
        <taxon>Fungi</taxon>
        <taxon>Dikarya</taxon>
        <taxon>Ascomycota</taxon>
        <taxon>Pezizomycotina</taxon>
        <taxon>Eurotiomycetes</taxon>
        <taxon>Eurotiomycetidae</taxon>
        <taxon>Eurotiales</taxon>
        <taxon>Aspergillaceae</taxon>
        <taxon>Aspergillus</taxon>
        <taxon>Aspergillus subgen. Circumdati</taxon>
    </lineage>
</organism>
<protein>
    <submittedName>
        <fullName evidence="1">Uncharacterized protein</fullName>
    </submittedName>
</protein>
<evidence type="ECO:0000313" key="2">
    <source>
        <dbReference type="Proteomes" id="UP000188318"/>
    </source>
</evidence>
<dbReference type="AlphaFoldDB" id="A0A1R3RUP1"/>
<name>A0A1R3RUP1_ASPC5</name>
<sequence length="76" mass="8486">MPSSRHENRAGKHCQAAWCRVYDSLTQPGTDNAAGYIDCLAAFRAYGQPSDIMIQEPLFAWPDRLHLPMPRGVIGQ</sequence>
<dbReference type="EMBL" id="KV907496">
    <property type="protein sequence ID" value="OOF98219.1"/>
    <property type="molecule type" value="Genomic_DNA"/>
</dbReference>
<gene>
    <name evidence="1" type="ORF">ASPCADRAFT_205482</name>
</gene>